<proteinExistence type="predicted"/>
<dbReference type="InterPro" id="IPR050900">
    <property type="entry name" value="Transposase_IS3/IS150/IS904"/>
</dbReference>
<feature type="domain" description="Integrase catalytic" evidence="1">
    <location>
        <begin position="115"/>
        <end position="289"/>
    </location>
</feature>
<dbReference type="NCBIfam" id="NF033516">
    <property type="entry name" value="transpos_IS3"/>
    <property type="match status" value="1"/>
</dbReference>
<dbReference type="InterPro" id="IPR036397">
    <property type="entry name" value="RNaseH_sf"/>
</dbReference>
<dbReference type="GO" id="GO:0003676">
    <property type="term" value="F:nucleic acid binding"/>
    <property type="evidence" value="ECO:0007669"/>
    <property type="project" value="InterPro"/>
</dbReference>
<dbReference type="InterPro" id="IPR025948">
    <property type="entry name" value="HTH-like_dom"/>
</dbReference>
<dbReference type="EMBL" id="PUHZ01000011">
    <property type="protein sequence ID" value="PQO46047.1"/>
    <property type="molecule type" value="Genomic_DNA"/>
</dbReference>
<evidence type="ECO:0000259" key="1">
    <source>
        <dbReference type="PROSITE" id="PS50994"/>
    </source>
</evidence>
<dbReference type="PANTHER" id="PTHR46889:SF7">
    <property type="entry name" value="TRANSPOSASE FOR INSERTION SEQUENCE ELEMENT IS904"/>
    <property type="match status" value="1"/>
</dbReference>
<dbReference type="PANTHER" id="PTHR46889">
    <property type="entry name" value="TRANSPOSASE INSF FOR INSERTION SEQUENCE IS3B-RELATED"/>
    <property type="match status" value="1"/>
</dbReference>
<dbReference type="GO" id="GO:0015074">
    <property type="term" value="P:DNA integration"/>
    <property type="evidence" value="ECO:0007669"/>
    <property type="project" value="InterPro"/>
</dbReference>
<dbReference type="InterPro" id="IPR001584">
    <property type="entry name" value="Integrase_cat-core"/>
</dbReference>
<name>A0A2S8GNP2_9BACT</name>
<dbReference type="InterPro" id="IPR048020">
    <property type="entry name" value="Transpos_IS3"/>
</dbReference>
<dbReference type="InterPro" id="IPR012337">
    <property type="entry name" value="RNaseH-like_sf"/>
</dbReference>
<dbReference type="AlphaFoldDB" id="A0A2S8GNP2"/>
<evidence type="ECO:0000313" key="3">
    <source>
        <dbReference type="Proteomes" id="UP000237819"/>
    </source>
</evidence>
<dbReference type="SUPFAM" id="SSF53098">
    <property type="entry name" value="Ribonuclease H-like"/>
    <property type="match status" value="1"/>
</dbReference>
<reference evidence="2 3" key="1">
    <citation type="submission" date="2018-02" db="EMBL/GenBank/DDBJ databases">
        <title>Comparative genomes isolates from brazilian mangrove.</title>
        <authorList>
            <person name="Araujo J.E."/>
            <person name="Taketani R.G."/>
            <person name="Silva M.C.P."/>
            <person name="Loureco M.V."/>
            <person name="Andreote F.D."/>
        </authorList>
    </citation>
    <scope>NUCLEOTIDE SEQUENCE [LARGE SCALE GENOMIC DNA]</scope>
    <source>
        <strain evidence="2 3">Nap-Phe MGV</strain>
    </source>
</reference>
<comment type="caution">
    <text evidence="2">The sequence shown here is derived from an EMBL/GenBank/DDBJ whole genome shotgun (WGS) entry which is preliminary data.</text>
</comment>
<gene>
    <name evidence="2" type="ORF">C5Y93_10740</name>
</gene>
<dbReference type="Pfam" id="PF13276">
    <property type="entry name" value="HTH_21"/>
    <property type="match status" value="1"/>
</dbReference>
<accession>A0A2S8GNP2</accession>
<dbReference type="PROSITE" id="PS50994">
    <property type="entry name" value="INTEGRASE"/>
    <property type="match status" value="1"/>
</dbReference>
<dbReference type="Pfam" id="PF13333">
    <property type="entry name" value="rve_2"/>
    <property type="match status" value="1"/>
</dbReference>
<dbReference type="Proteomes" id="UP000237819">
    <property type="component" value="Unassembled WGS sequence"/>
</dbReference>
<organism evidence="2 3">
    <name type="scientific">Blastopirellula marina</name>
    <dbReference type="NCBI Taxonomy" id="124"/>
    <lineage>
        <taxon>Bacteria</taxon>
        <taxon>Pseudomonadati</taxon>
        <taxon>Planctomycetota</taxon>
        <taxon>Planctomycetia</taxon>
        <taxon>Pirellulales</taxon>
        <taxon>Pirellulaceae</taxon>
        <taxon>Blastopirellula</taxon>
    </lineage>
</organism>
<evidence type="ECO:0000313" key="2">
    <source>
        <dbReference type="EMBL" id="PQO46047.1"/>
    </source>
</evidence>
<dbReference type="Gene3D" id="3.30.420.10">
    <property type="entry name" value="Ribonuclease H-like superfamily/Ribonuclease H"/>
    <property type="match status" value="1"/>
</dbReference>
<protein>
    <submittedName>
        <fullName evidence="2">Transposase</fullName>
    </submittedName>
</protein>
<sequence length="292" mass="33771">MSDRIAAAEQIIAEDVASVREVCDYLSIGRADLYKQRSLGVANKPQVFGSLTPLVIDIFWRHRRRYGTRRIVDELKDQGIPAARRTVAKILKTQGLRAIQPKSFQPRTTESRHRLGYNPNLLLEEFTLHEINQLWVADITYVPLVGKRFAYLAMVMDRFSRRLIGWRFELSMTEELVLGALKDGVRIRRPPPGLIHHSDRGGQYAGKRFRATLRRSSIRQSMSRADDCYDNAFMESCFGTIKTELEMTEYENKEKATGELAEYFRYYNCDRKHSSLGYQTPLQFENNQPGPK</sequence>
<dbReference type="Pfam" id="PF00665">
    <property type="entry name" value="rve"/>
    <property type="match status" value="1"/>
</dbReference>